<sequence>MASSEGPHQVAAFGAIASFLWLSSSVESQPLLERPILSSALVLFIAGVLSFGASYASLWLPGANGRFDEELVPSQQTQANLPRRPRRYFLPALVAAIVLRMELIYPVNQDLQCAVPGVECFLPVLLLLYELLPGRKPRAKAGEKTDTDTFAQNAFEDLDDWMQLSKPMALLSGLLLSCGLYLATVWGPKSTYFCAASDRRLLVLWSQAAGLVLDAVIVVLAWRVLSWAKTTKSRLRTLSGILLGSSAALGVLLTSWRMSVGHPQTPRYNYRGVGSLFVFDILADGFAFSVFCVSAVLVVCESTPSALANTIALFSGLISATTQTRSIGTWENVRRFRGFGAFSLLISGFVSFAYSNGVRSVLFVRRVFLIALLAIFFIVITVYTLGKGATLGQHSVGSLLQGYRIEADRFMIHASVSKTLKVAVQEYKERNHGREPPPNFDIWYEYATTRNSPIIDHFDQIGRDILPFWGLPRDKLRQGLEFAAKQPDIAVVKIQDGTPSHGVWIDNPCREVMDDLISLIKPFSQHLPNMEFAVNCNDRPRVLAPWDDVQRLAQAGLGQGLRKRKLLSTKQPSEFTPSDYPSVQIIDKGYAARADTPKEEDVTSPHAYSQMTALSCSPGTKGRSGVYWNTRDFCSTCAAPQSLGPFVRRWDIALDICHQPDLARLHGFHITPPKLRPFQNVLPIFSRSKTGSYADIILPLRPRLDGPEDEPDTTFEMKNDALFWRGHIIAPNLNHDLLHGGHQTRLVHMINSASSTDKGTMLLPHPYDKSKYRYESVPATELKHALPIDARISKYEGCTSHSSICEAAIAEFGHDADPPPALKNRYVLLTDSDDGPPISLLPAVRSTSLPFLSSIFREWYTERLHPWIHFVPIDVRYQGLWSTLSYFTGLTGRGDLNGRDPGMEAKLDDATWIAEEGRKWAAKALRREDQEIYLFRLLLEWARVIDEKREDIGFVLKE</sequence>
<dbReference type="PANTHER" id="PTHR12203">
    <property type="entry name" value="KDEL LYS-ASP-GLU-LEU CONTAINING - RELATED"/>
    <property type="match status" value="1"/>
</dbReference>
<feature type="transmembrane region" description="Helical" evidence="1">
    <location>
        <begin position="237"/>
        <end position="256"/>
    </location>
</feature>
<name>A0A420YKF5_9PEZI</name>
<keyword evidence="1" id="KW-0472">Membrane</keyword>
<feature type="transmembrane region" description="Helical" evidence="1">
    <location>
        <begin position="202"/>
        <end position="225"/>
    </location>
</feature>
<evidence type="ECO:0000256" key="1">
    <source>
        <dbReference type="SAM" id="Phobius"/>
    </source>
</evidence>
<feature type="transmembrane region" description="Helical" evidence="1">
    <location>
        <begin position="168"/>
        <end position="187"/>
    </location>
</feature>
<reference evidence="2 3" key="1">
    <citation type="submission" date="2018-08" db="EMBL/GenBank/DDBJ databases">
        <title>Draft genome of the lignicolous fungus Coniochaeta pulveracea.</title>
        <authorList>
            <person name="Borstlap C.J."/>
            <person name="De Witt R.N."/>
            <person name="Botha A."/>
            <person name="Volschenk H."/>
        </authorList>
    </citation>
    <scope>NUCLEOTIDE SEQUENCE [LARGE SCALE GENOMIC DNA]</scope>
    <source>
        <strain evidence="2 3">CAB683</strain>
    </source>
</reference>
<dbReference type="AlphaFoldDB" id="A0A420YKF5"/>
<organism evidence="2 3">
    <name type="scientific">Coniochaeta pulveracea</name>
    <dbReference type="NCBI Taxonomy" id="177199"/>
    <lineage>
        <taxon>Eukaryota</taxon>
        <taxon>Fungi</taxon>
        <taxon>Dikarya</taxon>
        <taxon>Ascomycota</taxon>
        <taxon>Pezizomycotina</taxon>
        <taxon>Sordariomycetes</taxon>
        <taxon>Sordariomycetidae</taxon>
        <taxon>Coniochaetales</taxon>
        <taxon>Coniochaetaceae</taxon>
        <taxon>Coniochaeta</taxon>
    </lineage>
</organism>
<gene>
    <name evidence="2" type="ORF">DL546_008399</name>
</gene>
<dbReference type="STRING" id="177199.A0A420YKF5"/>
<dbReference type="PANTHER" id="PTHR12203:SF35">
    <property type="entry name" value="PROTEIN O-GLUCOSYLTRANSFERASE 1"/>
    <property type="match status" value="1"/>
</dbReference>
<keyword evidence="1" id="KW-1133">Transmembrane helix</keyword>
<accession>A0A420YKF5</accession>
<feature type="transmembrane region" description="Helical" evidence="1">
    <location>
        <begin position="306"/>
        <end position="324"/>
    </location>
</feature>
<comment type="caution">
    <text evidence="2">The sequence shown here is derived from an EMBL/GenBank/DDBJ whole genome shotgun (WGS) entry which is preliminary data.</text>
</comment>
<evidence type="ECO:0008006" key="4">
    <source>
        <dbReference type="Google" id="ProtNLM"/>
    </source>
</evidence>
<evidence type="ECO:0000313" key="3">
    <source>
        <dbReference type="Proteomes" id="UP000275385"/>
    </source>
</evidence>
<protein>
    <recommendedName>
        <fullName evidence="4">Glycosyl transferase CAP10 domain-containing protein</fullName>
    </recommendedName>
</protein>
<feature type="transmembrane region" description="Helical" evidence="1">
    <location>
        <begin position="367"/>
        <end position="386"/>
    </location>
</feature>
<feature type="transmembrane region" description="Helical" evidence="1">
    <location>
        <begin position="38"/>
        <end position="60"/>
    </location>
</feature>
<keyword evidence="1" id="KW-0812">Transmembrane</keyword>
<feature type="transmembrane region" description="Helical" evidence="1">
    <location>
        <begin position="336"/>
        <end position="355"/>
    </location>
</feature>
<proteinExistence type="predicted"/>
<feature type="transmembrane region" description="Helical" evidence="1">
    <location>
        <begin position="276"/>
        <end position="299"/>
    </location>
</feature>
<evidence type="ECO:0000313" key="2">
    <source>
        <dbReference type="EMBL" id="RKU48331.1"/>
    </source>
</evidence>
<dbReference type="Proteomes" id="UP000275385">
    <property type="component" value="Unassembled WGS sequence"/>
</dbReference>
<dbReference type="OrthoDB" id="541052at2759"/>
<dbReference type="EMBL" id="QVQW01000005">
    <property type="protein sequence ID" value="RKU48331.1"/>
    <property type="molecule type" value="Genomic_DNA"/>
</dbReference>
<keyword evidence="3" id="KW-1185">Reference proteome</keyword>
<dbReference type="InterPro" id="IPR051091">
    <property type="entry name" value="O-Glucosyltr/Glycosyltrsf_90"/>
</dbReference>